<gene>
    <name evidence="2" type="ORF">O181_022911</name>
</gene>
<dbReference type="Pfam" id="PF07727">
    <property type="entry name" value="RVT_2"/>
    <property type="match status" value="1"/>
</dbReference>
<proteinExistence type="predicted"/>
<keyword evidence="3" id="KW-1185">Reference proteome</keyword>
<dbReference type="InterPro" id="IPR013103">
    <property type="entry name" value="RVT_2"/>
</dbReference>
<comment type="caution">
    <text evidence="2">The sequence shown here is derived from an EMBL/GenBank/DDBJ whole genome shotgun (WGS) entry which is preliminary data.</text>
</comment>
<organism evidence="2 3">
    <name type="scientific">Austropuccinia psidii MF-1</name>
    <dbReference type="NCBI Taxonomy" id="1389203"/>
    <lineage>
        <taxon>Eukaryota</taxon>
        <taxon>Fungi</taxon>
        <taxon>Dikarya</taxon>
        <taxon>Basidiomycota</taxon>
        <taxon>Pucciniomycotina</taxon>
        <taxon>Pucciniomycetes</taxon>
        <taxon>Pucciniales</taxon>
        <taxon>Sphaerophragmiaceae</taxon>
        <taxon>Austropuccinia</taxon>
    </lineage>
</organism>
<accession>A0A9Q3CDU2</accession>
<evidence type="ECO:0000313" key="3">
    <source>
        <dbReference type="Proteomes" id="UP000765509"/>
    </source>
</evidence>
<evidence type="ECO:0000259" key="1">
    <source>
        <dbReference type="Pfam" id="PF07727"/>
    </source>
</evidence>
<evidence type="ECO:0000313" key="2">
    <source>
        <dbReference type="EMBL" id="MBW0483196.1"/>
    </source>
</evidence>
<dbReference type="Proteomes" id="UP000765509">
    <property type="component" value="Unassembled WGS sequence"/>
</dbReference>
<protein>
    <recommendedName>
        <fullName evidence="1">Reverse transcriptase Ty1/copia-type domain-containing protein</fullName>
    </recommendedName>
</protein>
<feature type="domain" description="Reverse transcriptase Ty1/copia-type" evidence="1">
    <location>
        <begin position="62"/>
        <end position="178"/>
    </location>
</feature>
<name>A0A9Q3CDU2_9BASI</name>
<dbReference type="EMBL" id="AVOT02007115">
    <property type="protein sequence ID" value="MBW0483196.1"/>
    <property type="molecule type" value="Genomic_DNA"/>
</dbReference>
<sequence length="327" mass="36646">MSLGQVPTEFFFKHEEEAIESVPLAKGILIPDHLGEAIPGSHKQHWEMVCLNKLHQMEKQGVWQVIDKTQGMKTIGHFWVFDTKLNESGNIKKFNTRLVAHGDWQHLEIDCMERYAPTASLMSLRLLLATTCLQQWKVCSFNVSGAYLYSTVEETVLIELTTHFLPSLKGKVLLLKKSSIRHETGGPLYKTIIAIWTHIDDGIIISNSPAAIKKFWESLCKNFEIKWSDTMKQLMGLECAFGEGEVAILQSILTNDILDAYPRRVISDWITHLPHQRIVAGPDLCCELPGPNGRPLGPVGPPCGIPTQDAWAQYYSTSGGVLSQPVE</sequence>
<dbReference type="AlphaFoldDB" id="A0A9Q3CDU2"/>
<reference evidence="2" key="1">
    <citation type="submission" date="2021-03" db="EMBL/GenBank/DDBJ databases">
        <title>Draft genome sequence of rust myrtle Austropuccinia psidii MF-1, a brazilian biotype.</title>
        <authorList>
            <person name="Quecine M.C."/>
            <person name="Pachon D.M.R."/>
            <person name="Bonatelli M.L."/>
            <person name="Correr F.H."/>
            <person name="Franceschini L.M."/>
            <person name="Leite T.F."/>
            <person name="Margarido G.R.A."/>
            <person name="Almeida C.A."/>
            <person name="Ferrarezi J.A."/>
            <person name="Labate C.A."/>
        </authorList>
    </citation>
    <scope>NUCLEOTIDE SEQUENCE</scope>
    <source>
        <strain evidence="2">MF-1</strain>
    </source>
</reference>